<dbReference type="Pfam" id="PF13377">
    <property type="entry name" value="Peripla_BP_3"/>
    <property type="match status" value="1"/>
</dbReference>
<dbReference type="Gene3D" id="3.40.50.2300">
    <property type="match status" value="2"/>
</dbReference>
<dbReference type="SUPFAM" id="SSF47413">
    <property type="entry name" value="lambda repressor-like DNA-binding domains"/>
    <property type="match status" value="1"/>
</dbReference>
<keyword evidence="6" id="KW-1185">Reference proteome</keyword>
<dbReference type="InterPro" id="IPR028082">
    <property type="entry name" value="Peripla_BP_I"/>
</dbReference>
<dbReference type="CDD" id="cd01392">
    <property type="entry name" value="HTH_LacI"/>
    <property type="match status" value="1"/>
</dbReference>
<evidence type="ECO:0000313" key="5">
    <source>
        <dbReference type="EMBL" id="GHO99178.1"/>
    </source>
</evidence>
<evidence type="ECO:0000259" key="4">
    <source>
        <dbReference type="PROSITE" id="PS50932"/>
    </source>
</evidence>
<dbReference type="PROSITE" id="PS50932">
    <property type="entry name" value="HTH_LACI_2"/>
    <property type="match status" value="1"/>
</dbReference>
<evidence type="ECO:0000256" key="2">
    <source>
        <dbReference type="ARBA" id="ARBA00023125"/>
    </source>
</evidence>
<dbReference type="InterPro" id="IPR000843">
    <property type="entry name" value="HTH_LacI"/>
</dbReference>
<dbReference type="AlphaFoldDB" id="A0A8J3IV97"/>
<sequence>MPVTMRDVALRVGVSKQTISAVLNGKPGISAETIARVKQAVQELGYHPNMVASSLRHGHTNTIGLILGNVTNPWYAELARGVEDVAQSRGYSVMLCNTYDSRSRTEEYLRVLTRQRTAGVVGIAEEDARSVVANTSCMFQTVQTTDSVRGAYVACAHLLDLGHRRIACITAIDSSGDVSSDRLKGYVDALTEWGVAIDDNLIVTGAFDYASGLRAVDTLLQRTDPPTAIFAHQDLAAIGAIAGLKRAGLRVPADVAVIGYDGLEIAALYDPPLSTIVQPVYEMGRQAMTQLADKLEGLPIVDLQPLDCTLVVRQSTVPTLTQEWFSPPISASNPWRGWRDERTAS</sequence>
<dbReference type="SMART" id="SM00354">
    <property type="entry name" value="HTH_LACI"/>
    <property type="match status" value="1"/>
</dbReference>
<dbReference type="PANTHER" id="PTHR30146">
    <property type="entry name" value="LACI-RELATED TRANSCRIPTIONAL REPRESSOR"/>
    <property type="match status" value="1"/>
</dbReference>
<proteinExistence type="predicted"/>
<dbReference type="RefSeq" id="WP_220209831.1">
    <property type="nucleotide sequence ID" value="NZ_BNJK01000002.1"/>
</dbReference>
<keyword evidence="3" id="KW-0804">Transcription</keyword>
<dbReference type="GO" id="GO:0000976">
    <property type="term" value="F:transcription cis-regulatory region binding"/>
    <property type="evidence" value="ECO:0007669"/>
    <property type="project" value="TreeGrafter"/>
</dbReference>
<evidence type="ECO:0000256" key="3">
    <source>
        <dbReference type="ARBA" id="ARBA00023163"/>
    </source>
</evidence>
<gene>
    <name evidence="5" type="ORF">KSF_092260</name>
</gene>
<dbReference type="Pfam" id="PF00356">
    <property type="entry name" value="LacI"/>
    <property type="match status" value="1"/>
</dbReference>
<dbReference type="PANTHER" id="PTHR30146:SF109">
    <property type="entry name" value="HTH-TYPE TRANSCRIPTIONAL REGULATOR GALS"/>
    <property type="match status" value="1"/>
</dbReference>
<dbReference type="InterPro" id="IPR046335">
    <property type="entry name" value="LacI/GalR-like_sensor"/>
</dbReference>
<organism evidence="5 6">
    <name type="scientific">Reticulibacter mediterranei</name>
    <dbReference type="NCBI Taxonomy" id="2778369"/>
    <lineage>
        <taxon>Bacteria</taxon>
        <taxon>Bacillati</taxon>
        <taxon>Chloroflexota</taxon>
        <taxon>Ktedonobacteria</taxon>
        <taxon>Ktedonobacterales</taxon>
        <taxon>Reticulibacteraceae</taxon>
        <taxon>Reticulibacter</taxon>
    </lineage>
</organism>
<dbReference type="InterPro" id="IPR010982">
    <property type="entry name" value="Lambda_DNA-bd_dom_sf"/>
</dbReference>
<dbReference type="Gene3D" id="1.10.260.40">
    <property type="entry name" value="lambda repressor-like DNA-binding domains"/>
    <property type="match status" value="1"/>
</dbReference>
<dbReference type="PROSITE" id="PS00356">
    <property type="entry name" value="HTH_LACI_1"/>
    <property type="match status" value="1"/>
</dbReference>
<dbReference type="CDD" id="cd06267">
    <property type="entry name" value="PBP1_LacI_sugar_binding-like"/>
    <property type="match status" value="1"/>
</dbReference>
<dbReference type="Proteomes" id="UP000597444">
    <property type="component" value="Unassembled WGS sequence"/>
</dbReference>
<keyword evidence="2" id="KW-0238">DNA-binding</keyword>
<evidence type="ECO:0000313" key="6">
    <source>
        <dbReference type="Proteomes" id="UP000597444"/>
    </source>
</evidence>
<name>A0A8J3IV97_9CHLR</name>
<comment type="caution">
    <text evidence="5">The sequence shown here is derived from an EMBL/GenBank/DDBJ whole genome shotgun (WGS) entry which is preliminary data.</text>
</comment>
<protein>
    <submittedName>
        <fullName evidence="5">LacI family transcriptional regulator</fullName>
    </submittedName>
</protein>
<dbReference type="GO" id="GO:0003700">
    <property type="term" value="F:DNA-binding transcription factor activity"/>
    <property type="evidence" value="ECO:0007669"/>
    <property type="project" value="TreeGrafter"/>
</dbReference>
<dbReference type="EMBL" id="BNJK01000002">
    <property type="protein sequence ID" value="GHO99178.1"/>
    <property type="molecule type" value="Genomic_DNA"/>
</dbReference>
<reference evidence="5" key="1">
    <citation type="submission" date="2020-10" db="EMBL/GenBank/DDBJ databases">
        <title>Taxonomic study of unclassified bacteria belonging to the class Ktedonobacteria.</title>
        <authorList>
            <person name="Yabe S."/>
            <person name="Wang C.M."/>
            <person name="Zheng Y."/>
            <person name="Sakai Y."/>
            <person name="Cavaletti L."/>
            <person name="Monciardini P."/>
            <person name="Donadio S."/>
        </authorList>
    </citation>
    <scope>NUCLEOTIDE SEQUENCE</scope>
    <source>
        <strain evidence="5">ID150040</strain>
    </source>
</reference>
<accession>A0A8J3IV97</accession>
<keyword evidence="1" id="KW-0805">Transcription regulation</keyword>
<evidence type="ECO:0000256" key="1">
    <source>
        <dbReference type="ARBA" id="ARBA00023015"/>
    </source>
</evidence>
<dbReference type="SUPFAM" id="SSF53822">
    <property type="entry name" value="Periplasmic binding protein-like I"/>
    <property type="match status" value="1"/>
</dbReference>
<feature type="domain" description="HTH lacI-type" evidence="4">
    <location>
        <begin position="3"/>
        <end position="57"/>
    </location>
</feature>